<keyword evidence="3 5" id="KW-1133">Transmembrane helix</keyword>
<comment type="caution">
    <text evidence="8">The sequence shown here is derived from an EMBL/GenBank/DDBJ whole genome shotgun (WGS) entry which is preliminary data.</text>
</comment>
<feature type="transmembrane region" description="Helical" evidence="5">
    <location>
        <begin position="123"/>
        <end position="143"/>
    </location>
</feature>
<protein>
    <recommendedName>
        <fullName evidence="10">Glucose receptor Git3 N-terminal domain-containing protein</fullName>
    </recommendedName>
</protein>
<evidence type="ECO:0000313" key="8">
    <source>
        <dbReference type="EMBL" id="KAL2288456.1"/>
    </source>
</evidence>
<evidence type="ECO:0008006" key="10">
    <source>
        <dbReference type="Google" id="ProtNLM"/>
    </source>
</evidence>
<reference evidence="8 9" key="1">
    <citation type="submission" date="2024-03" db="EMBL/GenBank/DDBJ databases">
        <title>A high-quality draft genome sequence of Diaporthe vaccinii, a causative agent of upright dieback and viscid rot disease in cranberry plants.</title>
        <authorList>
            <person name="Sarrasin M."/>
            <person name="Lang B.F."/>
            <person name="Burger G."/>
        </authorList>
    </citation>
    <scope>NUCLEOTIDE SEQUENCE [LARGE SCALE GENOMIC DNA]</scope>
    <source>
        <strain evidence="8 9">IS7</strain>
    </source>
</reference>
<dbReference type="Pfam" id="PF11710">
    <property type="entry name" value="Git3"/>
    <property type="match status" value="1"/>
</dbReference>
<dbReference type="SUPFAM" id="SSF81321">
    <property type="entry name" value="Family A G protein-coupled receptor-like"/>
    <property type="match status" value="1"/>
</dbReference>
<dbReference type="Gene3D" id="1.20.1070.10">
    <property type="entry name" value="Rhodopsin 7-helix transmembrane proteins"/>
    <property type="match status" value="1"/>
</dbReference>
<feature type="transmembrane region" description="Helical" evidence="5">
    <location>
        <begin position="296"/>
        <end position="315"/>
    </location>
</feature>
<accession>A0ABR4F190</accession>
<feature type="domain" description="Glucose receptor Git3-like N-terminal" evidence="6">
    <location>
        <begin position="12"/>
        <end position="195"/>
    </location>
</feature>
<comment type="subcellular location">
    <subcellularLocation>
        <location evidence="1">Membrane</location>
        <topology evidence="1">Multi-pass membrane protein</topology>
    </subcellularLocation>
</comment>
<dbReference type="PANTHER" id="PTHR23112">
    <property type="entry name" value="G PROTEIN-COUPLED RECEPTOR 157-RELATED"/>
    <property type="match status" value="1"/>
</dbReference>
<feature type="transmembrane region" description="Helical" evidence="5">
    <location>
        <begin position="327"/>
        <end position="349"/>
    </location>
</feature>
<keyword evidence="9" id="KW-1185">Reference proteome</keyword>
<evidence type="ECO:0000259" key="7">
    <source>
        <dbReference type="Pfam" id="PF11970"/>
    </source>
</evidence>
<feature type="domain" description="G protein-coupled receptor GPR1/2/3 C-terminal" evidence="7">
    <location>
        <begin position="301"/>
        <end position="352"/>
    </location>
</feature>
<gene>
    <name evidence="8" type="ORF">FJTKL_03837</name>
</gene>
<sequence length="367" mass="41534">MPWQPAITIPTFICSTLSSVATATVLFMWMISNDPAKKRSCRYALVINLTLAEFINSTNNTVSGAWVLSHKTLLPTGPSCNFNGWVGQTSVQAADFSVLAIAVLTFMTLTFNRWVSNTSMLQMVLICTSVWLVPVITATTALALGKYQPVSGNWCWIAPEPLWLRYILGHGWRMSIFLVVIVLYAIIFTRVRRRLVARVNSNQHRFSVTYGSQVELTQGQEQLIHAHDEILKGQKTVLGAGADDGKDDSVKRPELARSAFSYDDDAERQRRQRRLALKPKLRIIQSSKLDQETWHWFLLSAFPLSYILVWIPGLANRFVELSGNSSSWLSALQAMTQLTGLVNAMVYGLREHRGLWRNLGERYYNQY</sequence>
<evidence type="ECO:0000256" key="3">
    <source>
        <dbReference type="ARBA" id="ARBA00022989"/>
    </source>
</evidence>
<dbReference type="PANTHER" id="PTHR23112:SF37">
    <property type="entry name" value="G PROTEIN-COUPLED RECEPTOR GPR1"/>
    <property type="match status" value="1"/>
</dbReference>
<dbReference type="EMBL" id="JBAWTH010000016">
    <property type="protein sequence ID" value="KAL2288456.1"/>
    <property type="molecule type" value="Genomic_DNA"/>
</dbReference>
<evidence type="ECO:0000256" key="5">
    <source>
        <dbReference type="SAM" id="Phobius"/>
    </source>
</evidence>
<evidence type="ECO:0000313" key="9">
    <source>
        <dbReference type="Proteomes" id="UP001600888"/>
    </source>
</evidence>
<evidence type="ECO:0000259" key="6">
    <source>
        <dbReference type="Pfam" id="PF11710"/>
    </source>
</evidence>
<keyword evidence="2 5" id="KW-0812">Transmembrane</keyword>
<organism evidence="8 9">
    <name type="scientific">Diaporthe vaccinii</name>
    <dbReference type="NCBI Taxonomy" id="105482"/>
    <lineage>
        <taxon>Eukaryota</taxon>
        <taxon>Fungi</taxon>
        <taxon>Dikarya</taxon>
        <taxon>Ascomycota</taxon>
        <taxon>Pezizomycotina</taxon>
        <taxon>Sordariomycetes</taxon>
        <taxon>Sordariomycetidae</taxon>
        <taxon>Diaporthales</taxon>
        <taxon>Diaporthaceae</taxon>
        <taxon>Diaporthe</taxon>
        <taxon>Diaporthe eres species complex</taxon>
    </lineage>
</organism>
<feature type="transmembrane region" description="Helical" evidence="5">
    <location>
        <begin position="89"/>
        <end position="111"/>
    </location>
</feature>
<dbReference type="Proteomes" id="UP001600888">
    <property type="component" value="Unassembled WGS sequence"/>
</dbReference>
<dbReference type="InterPro" id="IPR022596">
    <property type="entry name" value="GPR1/2/3_C"/>
</dbReference>
<feature type="transmembrane region" description="Helical" evidence="5">
    <location>
        <begin position="163"/>
        <end position="188"/>
    </location>
</feature>
<name>A0ABR4F190_9PEZI</name>
<feature type="transmembrane region" description="Helical" evidence="5">
    <location>
        <begin position="6"/>
        <end position="31"/>
    </location>
</feature>
<dbReference type="Pfam" id="PF11970">
    <property type="entry name" value="GPR_Gpa2_C"/>
    <property type="match status" value="1"/>
</dbReference>
<dbReference type="InterPro" id="IPR023041">
    <property type="entry name" value="Glucose_rcpt_Git3-like_N"/>
</dbReference>
<proteinExistence type="predicted"/>
<evidence type="ECO:0000256" key="2">
    <source>
        <dbReference type="ARBA" id="ARBA00022692"/>
    </source>
</evidence>
<evidence type="ECO:0000256" key="1">
    <source>
        <dbReference type="ARBA" id="ARBA00004141"/>
    </source>
</evidence>
<keyword evidence="4 5" id="KW-0472">Membrane</keyword>
<evidence type="ECO:0000256" key="4">
    <source>
        <dbReference type="ARBA" id="ARBA00023136"/>
    </source>
</evidence>